<gene>
    <name evidence="2" type="ORF">B0T26DRAFT_675681</name>
</gene>
<evidence type="ECO:0000313" key="3">
    <source>
        <dbReference type="Proteomes" id="UP001172101"/>
    </source>
</evidence>
<feature type="compositionally biased region" description="Basic and acidic residues" evidence="1">
    <location>
        <begin position="82"/>
        <end position="91"/>
    </location>
</feature>
<proteinExistence type="predicted"/>
<dbReference type="AlphaFoldDB" id="A0AA40AKA4"/>
<evidence type="ECO:0000313" key="2">
    <source>
        <dbReference type="EMBL" id="KAK0717359.1"/>
    </source>
</evidence>
<dbReference type="GeneID" id="85323137"/>
<feature type="compositionally biased region" description="Low complexity" evidence="1">
    <location>
        <begin position="119"/>
        <end position="129"/>
    </location>
</feature>
<feature type="region of interest" description="Disordered" evidence="1">
    <location>
        <begin position="82"/>
        <end position="146"/>
    </location>
</feature>
<evidence type="ECO:0000256" key="1">
    <source>
        <dbReference type="SAM" id="MobiDB-lite"/>
    </source>
</evidence>
<reference evidence="2" key="1">
    <citation type="submission" date="2023-06" db="EMBL/GenBank/DDBJ databases">
        <title>Genome-scale phylogeny and comparative genomics of the fungal order Sordariales.</title>
        <authorList>
            <consortium name="Lawrence Berkeley National Laboratory"/>
            <person name="Hensen N."/>
            <person name="Bonometti L."/>
            <person name="Westerberg I."/>
            <person name="Brannstrom I.O."/>
            <person name="Guillou S."/>
            <person name="Cros-Aarteil S."/>
            <person name="Calhoun S."/>
            <person name="Haridas S."/>
            <person name="Kuo A."/>
            <person name="Mondo S."/>
            <person name="Pangilinan J."/>
            <person name="Riley R."/>
            <person name="LaButti K."/>
            <person name="Andreopoulos B."/>
            <person name="Lipzen A."/>
            <person name="Chen C."/>
            <person name="Yanf M."/>
            <person name="Daum C."/>
            <person name="Ng V."/>
            <person name="Clum A."/>
            <person name="Steindorff A."/>
            <person name="Ohm R."/>
            <person name="Martin F."/>
            <person name="Silar P."/>
            <person name="Natvig D."/>
            <person name="Lalanne C."/>
            <person name="Gautier V."/>
            <person name="Ament-velasquez S.L."/>
            <person name="Kruys A."/>
            <person name="Hutchinson M.I."/>
            <person name="Powell A.J."/>
            <person name="Barry K."/>
            <person name="Miller A.N."/>
            <person name="Grigoriev I.V."/>
            <person name="Debuchy R."/>
            <person name="Gladieux P."/>
            <person name="Thoren M.H."/>
            <person name="Johannesson H."/>
        </authorList>
    </citation>
    <scope>NUCLEOTIDE SEQUENCE</scope>
    <source>
        <strain evidence="2">SMH2392-1A</strain>
    </source>
</reference>
<accession>A0AA40AKA4</accession>
<organism evidence="2 3">
    <name type="scientific">Lasiosphaeria miniovina</name>
    <dbReference type="NCBI Taxonomy" id="1954250"/>
    <lineage>
        <taxon>Eukaryota</taxon>
        <taxon>Fungi</taxon>
        <taxon>Dikarya</taxon>
        <taxon>Ascomycota</taxon>
        <taxon>Pezizomycotina</taxon>
        <taxon>Sordariomycetes</taxon>
        <taxon>Sordariomycetidae</taxon>
        <taxon>Sordariales</taxon>
        <taxon>Lasiosphaeriaceae</taxon>
        <taxon>Lasiosphaeria</taxon>
    </lineage>
</organism>
<comment type="caution">
    <text evidence="2">The sequence shown here is derived from an EMBL/GenBank/DDBJ whole genome shotgun (WGS) entry which is preliminary data.</text>
</comment>
<feature type="compositionally biased region" description="Pro residues" evidence="1">
    <location>
        <begin position="130"/>
        <end position="143"/>
    </location>
</feature>
<dbReference type="Proteomes" id="UP001172101">
    <property type="component" value="Unassembled WGS sequence"/>
</dbReference>
<keyword evidence="3" id="KW-1185">Reference proteome</keyword>
<dbReference type="EMBL" id="JAUIRO010000004">
    <property type="protein sequence ID" value="KAK0717359.1"/>
    <property type="molecule type" value="Genomic_DNA"/>
</dbReference>
<name>A0AA40AKA4_9PEZI</name>
<protein>
    <submittedName>
        <fullName evidence="2">Uncharacterized protein</fullName>
    </submittedName>
</protein>
<dbReference type="RefSeq" id="XP_060296152.1">
    <property type="nucleotide sequence ID" value="XM_060439867.1"/>
</dbReference>
<sequence>MSANFDPELFTVEYFRYREDRPCPAKAPYLLLEGTMENEAALKEAIERVPGLRVSIRPEISYTLKETMILAPGDRMLCNARRQQEKIDRSSSRTPARTQEEAEPSSRMPLSPHPPTPPQQQQQHQQPAPLATPTPTPTPPRPATPEQVTLPFVRLRLQWVGRAPVAHNIILPDPDHTHKGYLDFDSSSSISQWSSAISDRPRPGYEPVSIAKFTLERAYYRETGAKLSDLLPPDEGEGSGEEVEWSLMLGW</sequence>